<feature type="chain" id="PRO_5002672873" evidence="1">
    <location>
        <begin position="17"/>
        <end position="59"/>
    </location>
</feature>
<dbReference type="AlphaFoldDB" id="A4QMA8"/>
<evidence type="ECO:0000313" key="2">
    <source>
        <dbReference type="EMBL" id="ABP35445.1"/>
    </source>
</evidence>
<protein>
    <submittedName>
        <fullName evidence="2">ORF59b</fullName>
    </submittedName>
</protein>
<proteinExistence type="predicted"/>
<name>A4QMA8_PINKO</name>
<keyword evidence="2" id="KW-0934">Plastid</keyword>
<dbReference type="EMBL" id="AY228468">
    <property type="protein sequence ID" value="ABP35445.1"/>
    <property type="molecule type" value="Genomic_DNA"/>
</dbReference>
<dbReference type="GeneID" id="5048416"/>
<geneLocation type="chloroplast" evidence="2"/>
<sequence>MWMIHFFLWLSRRTRPVGLTREGKDGYTENYGLSLYKANGDKLCLKMMLNQPCPQGSYK</sequence>
<feature type="signal peptide" evidence="1">
    <location>
        <begin position="1"/>
        <end position="16"/>
    </location>
</feature>
<organism evidence="2">
    <name type="scientific">Pinus koraiensis</name>
    <name type="common">Korean pine</name>
    <dbReference type="NCBI Taxonomy" id="88728"/>
    <lineage>
        <taxon>Eukaryota</taxon>
        <taxon>Viridiplantae</taxon>
        <taxon>Streptophyta</taxon>
        <taxon>Embryophyta</taxon>
        <taxon>Tracheophyta</taxon>
        <taxon>Spermatophyta</taxon>
        <taxon>Pinopsida</taxon>
        <taxon>Pinidae</taxon>
        <taxon>Conifers I</taxon>
        <taxon>Pinales</taxon>
        <taxon>Pinaceae</taxon>
        <taxon>Pinus</taxon>
        <taxon>Pinus subgen. Strobus</taxon>
    </lineage>
</organism>
<keyword evidence="2" id="KW-0150">Chloroplast</keyword>
<keyword evidence="1" id="KW-0732">Signal</keyword>
<reference evidence="2" key="1">
    <citation type="submission" date="2007-04" db="EMBL/GenBank/DDBJ databases">
        <authorList>
            <person name="Noh E.W."/>
            <person name="Lee J.S."/>
            <person name="Choi Y.I."/>
            <person name="Han M.S."/>
            <person name="Yi Y.S."/>
            <person name="Han S.U."/>
        </authorList>
    </citation>
    <scope>NUCLEOTIDE SEQUENCE</scope>
</reference>
<evidence type="ECO:0000256" key="1">
    <source>
        <dbReference type="SAM" id="SignalP"/>
    </source>
</evidence>
<accession>A4QMA8</accession>
<dbReference type="RefSeq" id="YP_001152202.1">
    <property type="nucleotide sequence ID" value="NC_004677.2"/>
</dbReference>